<evidence type="ECO:0008006" key="3">
    <source>
        <dbReference type="Google" id="ProtNLM"/>
    </source>
</evidence>
<dbReference type="OrthoDB" id="5327538at2759"/>
<reference evidence="1" key="1">
    <citation type="submission" date="2021-07" db="EMBL/GenBank/DDBJ databases">
        <authorList>
            <person name="Branca A.L. A."/>
        </authorList>
    </citation>
    <scope>NUCLEOTIDE SEQUENCE</scope>
</reference>
<gene>
    <name evidence="1" type="ORF">PSALAMII_LOCUS5913</name>
</gene>
<comment type="caution">
    <text evidence="1">The sequence shown here is derived from an EMBL/GenBank/DDBJ whole genome shotgun (WGS) entry which is preliminary data.</text>
</comment>
<name>A0A9W4JAW2_9EURO</name>
<dbReference type="Gene3D" id="4.10.1110.10">
    <property type="entry name" value="AN1-like Zinc finger"/>
    <property type="match status" value="1"/>
</dbReference>
<dbReference type="SUPFAM" id="SSF56112">
    <property type="entry name" value="Protein kinase-like (PK-like)"/>
    <property type="match status" value="1"/>
</dbReference>
<dbReference type="SUPFAM" id="SSF118310">
    <property type="entry name" value="AN1-like Zinc finger"/>
    <property type="match status" value="1"/>
</dbReference>
<sequence>MPYWSCEYESCNKPAAQRAGDCLLCDRHFCRTHRREPWHKCPKPEENWDSYSAQYAATEARHIDELCLRIDCSKLCLHASMLREGIPCTVDLSRKSLMMGNQNIHTEITFDDNIKWLARFRLARTSSPPREVRDWILRSEAATMIYLQRYTCIPTPKIFDWACESDPENPLGVDYILMEKLNGKSLDWQTATPQQKEKIMQQLVDIFLEIDRHPFEAIGSLISSTENVITLQGLAHQSTFQAGKGPLGPFSSPLEGSEAIFKSYLTMIANGEIDPCYPVDTYLFHRFRQDIATALFKDVPLGEQFFLKHPDDKGDHILVNDCFDIVGVIDWEWTQTVSKAEAFCSPCMMWPVAEFYNGLNELAADELRLAAIFREKGREDLAAYIVEGRKVQRFSFALGPESSFLDMQTLPHLFAGLRRAFKLEDEEWEAWKSKALKKWKDDDLLLSLLELE</sequence>
<dbReference type="PANTHER" id="PTHR21310">
    <property type="entry name" value="AMINOGLYCOSIDE PHOSPHOTRANSFERASE-RELATED-RELATED"/>
    <property type="match status" value="1"/>
</dbReference>
<evidence type="ECO:0000313" key="2">
    <source>
        <dbReference type="Proteomes" id="UP001152646"/>
    </source>
</evidence>
<dbReference type="InterPro" id="IPR051678">
    <property type="entry name" value="AGP_Transferase"/>
</dbReference>
<evidence type="ECO:0000313" key="1">
    <source>
        <dbReference type="EMBL" id="CAG8380081.1"/>
    </source>
</evidence>
<accession>A0A9W4JAW2</accession>
<protein>
    <recommendedName>
        <fullName evidence="3">Aminoglycoside phosphotransferase domain-containing protein</fullName>
    </recommendedName>
</protein>
<organism evidence="1 2">
    <name type="scientific">Penicillium salamii</name>
    <dbReference type="NCBI Taxonomy" id="1612424"/>
    <lineage>
        <taxon>Eukaryota</taxon>
        <taxon>Fungi</taxon>
        <taxon>Dikarya</taxon>
        <taxon>Ascomycota</taxon>
        <taxon>Pezizomycotina</taxon>
        <taxon>Eurotiomycetes</taxon>
        <taxon>Eurotiomycetidae</taxon>
        <taxon>Eurotiales</taxon>
        <taxon>Aspergillaceae</taxon>
        <taxon>Penicillium</taxon>
    </lineage>
</organism>
<dbReference type="InterPro" id="IPR011009">
    <property type="entry name" value="Kinase-like_dom_sf"/>
</dbReference>
<dbReference type="InterPro" id="IPR035896">
    <property type="entry name" value="AN1-like_Znf"/>
</dbReference>
<dbReference type="EMBL" id="CAJVPA010000186">
    <property type="protein sequence ID" value="CAG8380081.1"/>
    <property type="molecule type" value="Genomic_DNA"/>
</dbReference>
<proteinExistence type="predicted"/>
<dbReference type="PANTHER" id="PTHR21310:SF15">
    <property type="entry name" value="AMINOGLYCOSIDE PHOSPHOTRANSFERASE DOMAIN-CONTAINING PROTEIN"/>
    <property type="match status" value="1"/>
</dbReference>
<dbReference type="Proteomes" id="UP001152646">
    <property type="component" value="Unassembled WGS sequence"/>
</dbReference>
<dbReference type="AlphaFoldDB" id="A0A9W4JAW2"/>